<accession>A0AAW2Z7S5</accession>
<dbReference type="EMBL" id="JAOPGA020001095">
    <property type="protein sequence ID" value="KAL0484965.1"/>
    <property type="molecule type" value="Genomic_DNA"/>
</dbReference>
<dbReference type="GO" id="GO:0005634">
    <property type="term" value="C:nucleus"/>
    <property type="evidence" value="ECO:0007669"/>
    <property type="project" value="TreeGrafter"/>
</dbReference>
<dbReference type="Gene3D" id="3.10.20.550">
    <property type="entry name" value="ASAP complex, SAP18 subunit"/>
    <property type="match status" value="1"/>
</dbReference>
<dbReference type="InterPro" id="IPR010516">
    <property type="entry name" value="SAP18"/>
</dbReference>
<name>A0AAW2Z7S5_9EUKA</name>
<evidence type="ECO:0000256" key="2">
    <source>
        <dbReference type="SAM" id="MobiDB-lite"/>
    </source>
</evidence>
<gene>
    <name evidence="3" type="ORF">AKO1_003782</name>
</gene>
<keyword evidence="4" id="KW-1185">Reference proteome</keyword>
<evidence type="ECO:0000313" key="3">
    <source>
        <dbReference type="EMBL" id="KAL0484965.1"/>
    </source>
</evidence>
<dbReference type="Proteomes" id="UP001431209">
    <property type="component" value="Unassembled WGS sequence"/>
</dbReference>
<sequence length="163" mass="19186">MSYNRRGSRGDRDRDDRGDRRDHRDTRNRDPPATHKPLEQLDRTKTCPFMLRLFWKTDGNHSLELFDNQSKLPTDEMLTIYTWKDATLSELFELIQQQVPEANEDGVTIEFRVIFINFNQGKALSRPLGKVTNKRKTEDDNKTLQSLRFEVGDFIDVSIIRNN</sequence>
<proteinExistence type="inferred from homology"/>
<dbReference type="PANTHER" id="PTHR13082">
    <property type="entry name" value="SAP18"/>
    <property type="match status" value="1"/>
</dbReference>
<feature type="region of interest" description="Disordered" evidence="2">
    <location>
        <begin position="1"/>
        <end position="41"/>
    </location>
</feature>
<feature type="compositionally biased region" description="Basic and acidic residues" evidence="2">
    <location>
        <begin position="8"/>
        <end position="41"/>
    </location>
</feature>
<organism evidence="3 4">
    <name type="scientific">Acrasis kona</name>
    <dbReference type="NCBI Taxonomy" id="1008807"/>
    <lineage>
        <taxon>Eukaryota</taxon>
        <taxon>Discoba</taxon>
        <taxon>Heterolobosea</taxon>
        <taxon>Tetramitia</taxon>
        <taxon>Eutetramitia</taxon>
        <taxon>Acrasidae</taxon>
        <taxon>Acrasis</taxon>
    </lineage>
</organism>
<dbReference type="PANTHER" id="PTHR13082:SF0">
    <property type="entry name" value="HISTONE DEACETYLASE COMPLEX SUBUNIT SAP18"/>
    <property type="match status" value="1"/>
</dbReference>
<comment type="caution">
    <text evidence="3">The sequence shown here is derived from an EMBL/GenBank/DDBJ whole genome shotgun (WGS) entry which is preliminary data.</text>
</comment>
<dbReference type="InterPro" id="IPR042534">
    <property type="entry name" value="SAP18_sf"/>
</dbReference>
<evidence type="ECO:0000313" key="4">
    <source>
        <dbReference type="Proteomes" id="UP001431209"/>
    </source>
</evidence>
<comment type="similarity">
    <text evidence="1">Belongs to the SAP18 family.</text>
</comment>
<dbReference type="AlphaFoldDB" id="A0AAW2Z7S5"/>
<evidence type="ECO:0000256" key="1">
    <source>
        <dbReference type="ARBA" id="ARBA00009143"/>
    </source>
</evidence>
<protein>
    <submittedName>
        <fullName evidence="3">Histone deacetylase complex subunit SAP18</fullName>
    </submittedName>
</protein>
<reference evidence="3 4" key="1">
    <citation type="submission" date="2024-03" db="EMBL/GenBank/DDBJ databases">
        <title>The Acrasis kona genome and developmental transcriptomes reveal deep origins of eukaryotic multicellular pathways.</title>
        <authorList>
            <person name="Sheikh S."/>
            <person name="Fu C.-J."/>
            <person name="Brown M.W."/>
            <person name="Baldauf S.L."/>
        </authorList>
    </citation>
    <scope>NUCLEOTIDE SEQUENCE [LARGE SCALE GENOMIC DNA]</scope>
    <source>
        <strain evidence="3 4">ATCC MYA-3509</strain>
    </source>
</reference>
<dbReference type="Pfam" id="PF06487">
    <property type="entry name" value="SAP18"/>
    <property type="match status" value="1"/>
</dbReference>